<dbReference type="InterPro" id="IPR002547">
    <property type="entry name" value="tRNA-bd_dom"/>
</dbReference>
<evidence type="ECO:0000256" key="5">
    <source>
        <dbReference type="ARBA" id="ARBA00012838"/>
    </source>
</evidence>
<evidence type="ECO:0000256" key="1">
    <source>
        <dbReference type="ARBA" id="ARBA00003314"/>
    </source>
</evidence>
<evidence type="ECO:0000256" key="3">
    <source>
        <dbReference type="ARBA" id="ARBA00008258"/>
    </source>
</evidence>
<dbReference type="AlphaFoldDB" id="A0A7C1ZQW1"/>
<evidence type="ECO:0000256" key="8">
    <source>
        <dbReference type="ARBA" id="ARBA00022555"/>
    </source>
</evidence>
<comment type="catalytic activity">
    <reaction evidence="18">
        <text>tRNA(Met) + L-methionine + ATP = L-methionyl-tRNA(Met) + AMP + diphosphate</text>
        <dbReference type="Rhea" id="RHEA:13481"/>
        <dbReference type="Rhea" id="RHEA-COMP:9667"/>
        <dbReference type="Rhea" id="RHEA-COMP:9698"/>
        <dbReference type="ChEBI" id="CHEBI:30616"/>
        <dbReference type="ChEBI" id="CHEBI:33019"/>
        <dbReference type="ChEBI" id="CHEBI:57844"/>
        <dbReference type="ChEBI" id="CHEBI:78442"/>
        <dbReference type="ChEBI" id="CHEBI:78530"/>
        <dbReference type="ChEBI" id="CHEBI:456215"/>
        <dbReference type="EC" id="6.1.1.10"/>
    </reaction>
</comment>
<keyword evidence="10" id="KW-0479">Metal-binding</keyword>
<evidence type="ECO:0000256" key="15">
    <source>
        <dbReference type="ARBA" id="ARBA00022917"/>
    </source>
</evidence>
<dbReference type="GO" id="GO:0046872">
    <property type="term" value="F:metal ion binding"/>
    <property type="evidence" value="ECO:0007669"/>
    <property type="project" value="UniProtKB-KW"/>
</dbReference>
<dbReference type="FunFam" id="1.10.730.10:FF:000026">
    <property type="entry name" value="Methionine--tRNA ligase"/>
    <property type="match status" value="1"/>
</dbReference>
<comment type="similarity">
    <text evidence="3">Belongs to the class-I aminoacyl-tRNA synthetase family. MetG type 1 subfamily.</text>
</comment>
<proteinExistence type="inferred from homology"/>
<dbReference type="GO" id="GO:0005524">
    <property type="term" value="F:ATP binding"/>
    <property type="evidence" value="ECO:0007669"/>
    <property type="project" value="UniProtKB-KW"/>
</dbReference>
<evidence type="ECO:0000256" key="7">
    <source>
        <dbReference type="ARBA" id="ARBA00022490"/>
    </source>
</evidence>
<evidence type="ECO:0000256" key="18">
    <source>
        <dbReference type="ARBA" id="ARBA00047364"/>
    </source>
</evidence>
<evidence type="ECO:0000256" key="4">
    <source>
        <dbReference type="ARBA" id="ARBA00011738"/>
    </source>
</evidence>
<dbReference type="EMBL" id="DRIH01000091">
    <property type="protein sequence ID" value="HEC67731.1"/>
    <property type="molecule type" value="Genomic_DNA"/>
</dbReference>
<evidence type="ECO:0000256" key="17">
    <source>
        <dbReference type="ARBA" id="ARBA00030904"/>
    </source>
</evidence>
<sequence length="295" mass="33259">DANFSETSLVERFNADLANDLGNLFSRSLTMVHKYNEGLVPEPKAETQAELAIKKQAKTTSETYVQEMKAFAFYKALAGIWEFINVLNKYIDTSAPWSLAKTGNKERLNSVLYTLIEGLRLISFLLRPIMPDASQKMIDLLNFKEELPWDEAVKWGQIKPGIKLQKPISLFPRRKILERKAVMQAKKKEQITIEEFSRLDIRVGQILEAEKMADTKKLLKLKIDLGNEERTVVAGIAEHYETHEIIGKKVLVLTNLKPVKLRGVTSEGMILAASDGEKMVLTAVDGDIKSGAKVR</sequence>
<dbReference type="Proteomes" id="UP000885738">
    <property type="component" value="Unassembled WGS sequence"/>
</dbReference>
<dbReference type="Pfam" id="PF19303">
    <property type="entry name" value="Anticodon_3"/>
    <property type="match status" value="1"/>
</dbReference>
<dbReference type="PROSITE" id="PS50886">
    <property type="entry name" value="TRBD"/>
    <property type="match status" value="1"/>
</dbReference>
<comment type="subcellular location">
    <subcellularLocation>
        <location evidence="2">Cytoplasm</location>
    </subcellularLocation>
</comment>
<keyword evidence="14 19" id="KW-0694">RNA-binding</keyword>
<dbReference type="PANTHER" id="PTHR45765:SF1">
    <property type="entry name" value="METHIONINE--TRNA LIGASE, CYTOPLASMIC"/>
    <property type="match status" value="1"/>
</dbReference>
<dbReference type="FunFam" id="2.40.50.140:FF:000042">
    <property type="entry name" value="Methionine--tRNA ligase"/>
    <property type="match status" value="1"/>
</dbReference>
<evidence type="ECO:0000259" key="20">
    <source>
        <dbReference type="PROSITE" id="PS50886"/>
    </source>
</evidence>
<dbReference type="CDD" id="cd02800">
    <property type="entry name" value="tRNA_bind_EcMetRS_like"/>
    <property type="match status" value="1"/>
</dbReference>
<accession>A0A7C1ZQW1</accession>
<dbReference type="GO" id="GO:0000049">
    <property type="term" value="F:tRNA binding"/>
    <property type="evidence" value="ECO:0007669"/>
    <property type="project" value="UniProtKB-UniRule"/>
</dbReference>
<dbReference type="GO" id="GO:0005829">
    <property type="term" value="C:cytosol"/>
    <property type="evidence" value="ECO:0007669"/>
    <property type="project" value="TreeGrafter"/>
</dbReference>
<evidence type="ECO:0000256" key="9">
    <source>
        <dbReference type="ARBA" id="ARBA00022598"/>
    </source>
</evidence>
<dbReference type="PANTHER" id="PTHR45765">
    <property type="entry name" value="METHIONINE--TRNA LIGASE"/>
    <property type="match status" value="1"/>
</dbReference>
<keyword evidence="8 19" id="KW-0820">tRNA-binding</keyword>
<evidence type="ECO:0000256" key="14">
    <source>
        <dbReference type="ARBA" id="ARBA00022884"/>
    </source>
</evidence>
<protein>
    <recommendedName>
        <fullName evidence="6">Methionine--tRNA ligase</fullName>
        <ecNumber evidence="5">6.1.1.10</ecNumber>
    </recommendedName>
    <alternativeName>
        <fullName evidence="17">Methionyl-tRNA synthetase</fullName>
    </alternativeName>
</protein>
<feature type="non-terminal residue" evidence="21">
    <location>
        <position position="1"/>
    </location>
</feature>
<keyword evidence="12" id="KW-0862">Zinc</keyword>
<keyword evidence="11" id="KW-0547">Nucleotide-binding</keyword>
<dbReference type="InterPro" id="IPR041872">
    <property type="entry name" value="Anticodon_Met"/>
</dbReference>
<evidence type="ECO:0000256" key="6">
    <source>
        <dbReference type="ARBA" id="ARBA00018753"/>
    </source>
</evidence>
<organism evidence="21">
    <name type="scientific">Desulfofervidus auxilii</name>
    <dbReference type="NCBI Taxonomy" id="1621989"/>
    <lineage>
        <taxon>Bacteria</taxon>
        <taxon>Pseudomonadati</taxon>
        <taxon>Thermodesulfobacteriota</taxon>
        <taxon>Candidatus Desulfofervidia</taxon>
        <taxon>Candidatus Desulfofervidales</taxon>
        <taxon>Candidatus Desulfofervidaceae</taxon>
        <taxon>Candidatus Desulfofervidus</taxon>
    </lineage>
</organism>
<feature type="domain" description="TRNA-binding" evidence="20">
    <location>
        <begin position="195"/>
        <end position="295"/>
    </location>
</feature>
<dbReference type="InterPro" id="IPR009080">
    <property type="entry name" value="tRNAsynth_Ia_anticodon-bd"/>
</dbReference>
<keyword evidence="7" id="KW-0963">Cytoplasm</keyword>
<dbReference type="NCBIfam" id="TIGR00399">
    <property type="entry name" value="metG_C_term"/>
    <property type="match status" value="1"/>
</dbReference>
<comment type="function">
    <text evidence="1">Is required not only for elongation of protein synthesis but also for the initiation of all mRNA translation through initiator tRNA(fMet) aminoacylation.</text>
</comment>
<dbReference type="EC" id="6.1.1.10" evidence="5"/>
<reference evidence="21" key="1">
    <citation type="journal article" date="2020" name="mSystems">
        <title>Genome- and Community-Level Interaction Insights into Carbon Utilization and Element Cycling Functions of Hydrothermarchaeota in Hydrothermal Sediment.</title>
        <authorList>
            <person name="Zhou Z."/>
            <person name="Liu Y."/>
            <person name="Xu W."/>
            <person name="Pan J."/>
            <person name="Luo Z.H."/>
            <person name="Li M."/>
        </authorList>
    </citation>
    <scope>NUCLEOTIDE SEQUENCE [LARGE SCALE GENOMIC DNA]</scope>
    <source>
        <strain evidence="21">HyVt-389</strain>
    </source>
</reference>
<dbReference type="Pfam" id="PF01588">
    <property type="entry name" value="tRNA_bind"/>
    <property type="match status" value="1"/>
</dbReference>
<evidence type="ECO:0000256" key="2">
    <source>
        <dbReference type="ARBA" id="ARBA00004496"/>
    </source>
</evidence>
<dbReference type="InterPro" id="IPR012340">
    <property type="entry name" value="NA-bd_OB-fold"/>
</dbReference>
<evidence type="ECO:0000256" key="13">
    <source>
        <dbReference type="ARBA" id="ARBA00022840"/>
    </source>
</evidence>
<keyword evidence="16" id="KW-0030">Aminoacyl-tRNA synthetase</keyword>
<keyword evidence="13" id="KW-0067">ATP-binding</keyword>
<evidence type="ECO:0000256" key="10">
    <source>
        <dbReference type="ARBA" id="ARBA00022723"/>
    </source>
</evidence>
<evidence type="ECO:0000256" key="12">
    <source>
        <dbReference type="ARBA" id="ARBA00022833"/>
    </source>
</evidence>
<keyword evidence="9 21" id="KW-0436">Ligase</keyword>
<dbReference type="Gene3D" id="1.10.730.10">
    <property type="entry name" value="Isoleucyl-tRNA Synthetase, Domain 1"/>
    <property type="match status" value="1"/>
</dbReference>
<dbReference type="GO" id="GO:0006431">
    <property type="term" value="P:methionyl-tRNA aminoacylation"/>
    <property type="evidence" value="ECO:0007669"/>
    <property type="project" value="InterPro"/>
</dbReference>
<comment type="caution">
    <text evidence="21">The sequence shown here is derived from an EMBL/GenBank/DDBJ whole genome shotgun (WGS) entry which is preliminary data.</text>
</comment>
<evidence type="ECO:0000313" key="21">
    <source>
        <dbReference type="EMBL" id="HEC67731.1"/>
    </source>
</evidence>
<evidence type="ECO:0000256" key="11">
    <source>
        <dbReference type="ARBA" id="ARBA00022741"/>
    </source>
</evidence>
<gene>
    <name evidence="21" type="primary">metG</name>
    <name evidence="21" type="ORF">ENI35_02805</name>
</gene>
<dbReference type="GO" id="GO:0004825">
    <property type="term" value="F:methionine-tRNA ligase activity"/>
    <property type="evidence" value="ECO:0007669"/>
    <property type="project" value="UniProtKB-EC"/>
</dbReference>
<dbReference type="InterPro" id="IPR023458">
    <property type="entry name" value="Met-tRNA_ligase_1"/>
</dbReference>
<comment type="subunit">
    <text evidence="4">Homodimer.</text>
</comment>
<keyword evidence="15" id="KW-0648">Protein biosynthesis</keyword>
<evidence type="ECO:0000256" key="16">
    <source>
        <dbReference type="ARBA" id="ARBA00023146"/>
    </source>
</evidence>
<dbReference type="SUPFAM" id="SSF50249">
    <property type="entry name" value="Nucleic acid-binding proteins"/>
    <property type="match status" value="1"/>
</dbReference>
<evidence type="ECO:0000256" key="19">
    <source>
        <dbReference type="PROSITE-ProRule" id="PRU00209"/>
    </source>
</evidence>
<dbReference type="CDD" id="cd07957">
    <property type="entry name" value="Anticodon_Ia_Met"/>
    <property type="match status" value="1"/>
</dbReference>
<dbReference type="SUPFAM" id="SSF47323">
    <property type="entry name" value="Anticodon-binding domain of a subclass of class I aminoacyl-tRNA synthetases"/>
    <property type="match status" value="1"/>
</dbReference>
<dbReference type="Gene3D" id="2.40.50.140">
    <property type="entry name" value="Nucleic acid-binding proteins"/>
    <property type="match status" value="1"/>
</dbReference>
<dbReference type="InterPro" id="IPR004495">
    <property type="entry name" value="Met-tRNA-synth_bsu_C"/>
</dbReference>
<name>A0A7C1ZQW1_DESA2</name>